<keyword evidence="2" id="KW-1185">Reference proteome</keyword>
<feature type="non-terminal residue" evidence="1">
    <location>
        <position position="1"/>
    </location>
</feature>
<evidence type="ECO:0000313" key="2">
    <source>
        <dbReference type="Proteomes" id="UP000037020"/>
    </source>
</evidence>
<dbReference type="Proteomes" id="UP000037020">
    <property type="component" value="Unassembled WGS sequence"/>
</dbReference>
<feature type="non-terminal residue" evidence="1">
    <location>
        <position position="115"/>
    </location>
</feature>
<protein>
    <submittedName>
        <fullName evidence="1">Uncharacterized protein</fullName>
    </submittedName>
</protein>
<gene>
    <name evidence="1" type="ORF">ADK38_22815</name>
</gene>
<sequence length="115" mass="12322">RCGGTSAPAGSLVAYPRRPRVHHQRIQHVQHVQYVRQSEQGAVLAAATLHTGRVEVADTARGVGGLAADDWAEAVAVTTGGSSLSPRSPEQWARSVFEDAPGPVRWFLVTGWRSV</sequence>
<name>A0ABR5J370_9ACTN</name>
<reference evidence="1 2" key="1">
    <citation type="submission" date="2015-07" db="EMBL/GenBank/DDBJ databases">
        <authorList>
            <person name="Ju K.-S."/>
            <person name="Doroghazi J.R."/>
            <person name="Metcalf W.W."/>
        </authorList>
    </citation>
    <scope>NUCLEOTIDE SEQUENCE [LARGE SCALE GENOMIC DNA]</scope>
    <source>
        <strain evidence="1 2">NRRL B-3589</strain>
    </source>
</reference>
<organism evidence="1 2">
    <name type="scientific">Streptomyces varsoviensis</name>
    <dbReference type="NCBI Taxonomy" id="67373"/>
    <lineage>
        <taxon>Bacteria</taxon>
        <taxon>Bacillati</taxon>
        <taxon>Actinomycetota</taxon>
        <taxon>Actinomycetes</taxon>
        <taxon>Kitasatosporales</taxon>
        <taxon>Streptomycetaceae</taxon>
        <taxon>Streptomyces</taxon>
    </lineage>
</organism>
<comment type="caution">
    <text evidence="1">The sequence shown here is derived from an EMBL/GenBank/DDBJ whole genome shotgun (WGS) entry which is preliminary data.</text>
</comment>
<accession>A0ABR5J370</accession>
<evidence type="ECO:0000313" key="1">
    <source>
        <dbReference type="EMBL" id="KOG87901.1"/>
    </source>
</evidence>
<dbReference type="EMBL" id="LGUT01001975">
    <property type="protein sequence ID" value="KOG87901.1"/>
    <property type="molecule type" value="Genomic_DNA"/>
</dbReference>
<proteinExistence type="predicted"/>